<dbReference type="InterPro" id="IPR011990">
    <property type="entry name" value="TPR-like_helical_dom_sf"/>
</dbReference>
<feature type="repeat" description="PPR" evidence="2">
    <location>
        <begin position="101"/>
        <end position="135"/>
    </location>
</feature>
<dbReference type="AlphaFoldDB" id="A0AAV9CCQ2"/>
<dbReference type="Pfam" id="PF01535">
    <property type="entry name" value="PPR"/>
    <property type="match status" value="2"/>
</dbReference>
<dbReference type="GO" id="GO:0009451">
    <property type="term" value="P:RNA modification"/>
    <property type="evidence" value="ECO:0007669"/>
    <property type="project" value="InterPro"/>
</dbReference>
<keyword evidence="1" id="KW-0677">Repeat</keyword>
<reference evidence="3" key="2">
    <citation type="submission" date="2023-06" db="EMBL/GenBank/DDBJ databases">
        <authorList>
            <person name="Ma L."/>
            <person name="Liu K.-W."/>
            <person name="Li Z."/>
            <person name="Hsiao Y.-Y."/>
            <person name="Qi Y."/>
            <person name="Fu T."/>
            <person name="Tang G."/>
            <person name="Zhang D."/>
            <person name="Sun W.-H."/>
            <person name="Liu D.-K."/>
            <person name="Li Y."/>
            <person name="Chen G.-Z."/>
            <person name="Liu X.-D."/>
            <person name="Liao X.-Y."/>
            <person name="Jiang Y.-T."/>
            <person name="Yu X."/>
            <person name="Hao Y."/>
            <person name="Huang J."/>
            <person name="Zhao X.-W."/>
            <person name="Ke S."/>
            <person name="Chen Y.-Y."/>
            <person name="Wu W.-L."/>
            <person name="Hsu J.-L."/>
            <person name="Lin Y.-F."/>
            <person name="Huang M.-D."/>
            <person name="Li C.-Y."/>
            <person name="Huang L."/>
            <person name="Wang Z.-W."/>
            <person name="Zhao X."/>
            <person name="Zhong W.-Y."/>
            <person name="Peng D.-H."/>
            <person name="Ahmad S."/>
            <person name="Lan S."/>
            <person name="Zhang J.-S."/>
            <person name="Tsai W.-C."/>
            <person name="Van De Peer Y."/>
            <person name="Liu Z.-J."/>
        </authorList>
    </citation>
    <scope>NUCLEOTIDE SEQUENCE</scope>
    <source>
        <strain evidence="3">CP</strain>
        <tissue evidence="3">Leaves</tissue>
    </source>
</reference>
<dbReference type="InterPro" id="IPR002885">
    <property type="entry name" value="PPR_rpt"/>
</dbReference>
<dbReference type="PANTHER" id="PTHR47926:SF446">
    <property type="entry name" value="PENTACOTRIPEPTIDE-REPEAT REGION OF PRORP DOMAIN-CONTAINING PROTEIN"/>
    <property type="match status" value="1"/>
</dbReference>
<reference evidence="3" key="1">
    <citation type="journal article" date="2023" name="Nat. Commun.">
        <title>Diploid and tetraploid genomes of Acorus and the evolution of monocots.</title>
        <authorList>
            <person name="Ma L."/>
            <person name="Liu K.W."/>
            <person name="Li Z."/>
            <person name="Hsiao Y.Y."/>
            <person name="Qi Y."/>
            <person name="Fu T."/>
            <person name="Tang G.D."/>
            <person name="Zhang D."/>
            <person name="Sun W.H."/>
            <person name="Liu D.K."/>
            <person name="Li Y."/>
            <person name="Chen G.Z."/>
            <person name="Liu X.D."/>
            <person name="Liao X.Y."/>
            <person name="Jiang Y.T."/>
            <person name="Yu X."/>
            <person name="Hao Y."/>
            <person name="Huang J."/>
            <person name="Zhao X.W."/>
            <person name="Ke S."/>
            <person name="Chen Y.Y."/>
            <person name="Wu W.L."/>
            <person name="Hsu J.L."/>
            <person name="Lin Y.F."/>
            <person name="Huang M.D."/>
            <person name="Li C.Y."/>
            <person name="Huang L."/>
            <person name="Wang Z.W."/>
            <person name="Zhao X."/>
            <person name="Zhong W.Y."/>
            <person name="Peng D.H."/>
            <person name="Ahmad S."/>
            <person name="Lan S."/>
            <person name="Zhang J.S."/>
            <person name="Tsai W.C."/>
            <person name="Van de Peer Y."/>
            <person name="Liu Z.J."/>
        </authorList>
    </citation>
    <scope>NUCLEOTIDE SEQUENCE</scope>
    <source>
        <strain evidence="3">CP</strain>
    </source>
</reference>
<gene>
    <name evidence="3" type="primary">PCMP-H12</name>
    <name evidence="3" type="ORF">QJS10_CPB20g00189</name>
</gene>
<dbReference type="Gene3D" id="1.25.40.10">
    <property type="entry name" value="Tetratricopeptide repeat domain"/>
    <property type="match status" value="2"/>
</dbReference>
<organism evidence="3 4">
    <name type="scientific">Acorus calamus</name>
    <name type="common">Sweet flag</name>
    <dbReference type="NCBI Taxonomy" id="4465"/>
    <lineage>
        <taxon>Eukaryota</taxon>
        <taxon>Viridiplantae</taxon>
        <taxon>Streptophyta</taxon>
        <taxon>Embryophyta</taxon>
        <taxon>Tracheophyta</taxon>
        <taxon>Spermatophyta</taxon>
        <taxon>Magnoliopsida</taxon>
        <taxon>Liliopsida</taxon>
        <taxon>Acoraceae</taxon>
        <taxon>Acorus</taxon>
    </lineage>
</organism>
<dbReference type="NCBIfam" id="TIGR00756">
    <property type="entry name" value="PPR"/>
    <property type="match status" value="2"/>
</dbReference>
<sequence>MRIYIVTACWIGLYQSLIVTVGSWYPICPETDVRVKSSGAQAPPPHQCKTHTHLQTLHARLIRSGLDRDPFLAEPFITSCFDQRDPARARLAFLNQADPPSISLWNTMLRGLVSADRTREALRFYGLMRAEGLSPTHFTFPFVLKACARLVDLKLGRRIHTHVWKCGFESDVFVKTSLVGLYAKCGSLVDAHEMFDEMQVRNAVSWTALITGYMENGC</sequence>
<protein>
    <submittedName>
        <fullName evidence="3">Pentatricopeptide repeat-containing protein</fullName>
    </submittedName>
</protein>
<evidence type="ECO:0000256" key="2">
    <source>
        <dbReference type="PROSITE-ProRule" id="PRU00708"/>
    </source>
</evidence>
<dbReference type="GO" id="GO:0003723">
    <property type="term" value="F:RNA binding"/>
    <property type="evidence" value="ECO:0007669"/>
    <property type="project" value="InterPro"/>
</dbReference>
<keyword evidence="4" id="KW-1185">Reference proteome</keyword>
<proteinExistence type="predicted"/>
<dbReference type="Proteomes" id="UP001180020">
    <property type="component" value="Unassembled WGS sequence"/>
</dbReference>
<dbReference type="PROSITE" id="PS51375">
    <property type="entry name" value="PPR"/>
    <property type="match status" value="2"/>
</dbReference>
<comment type="caution">
    <text evidence="3">The sequence shown here is derived from an EMBL/GenBank/DDBJ whole genome shotgun (WGS) entry which is preliminary data.</text>
</comment>
<dbReference type="Pfam" id="PF13041">
    <property type="entry name" value="PPR_2"/>
    <property type="match status" value="1"/>
</dbReference>
<evidence type="ECO:0000313" key="3">
    <source>
        <dbReference type="EMBL" id="KAK1286374.1"/>
    </source>
</evidence>
<dbReference type="EMBL" id="JAUJYO010000020">
    <property type="protein sequence ID" value="KAK1286374.1"/>
    <property type="molecule type" value="Genomic_DNA"/>
</dbReference>
<accession>A0AAV9CCQ2</accession>
<dbReference type="PANTHER" id="PTHR47926">
    <property type="entry name" value="PENTATRICOPEPTIDE REPEAT-CONTAINING PROTEIN"/>
    <property type="match status" value="1"/>
</dbReference>
<feature type="repeat" description="PPR" evidence="2">
    <location>
        <begin position="171"/>
        <end position="205"/>
    </location>
</feature>
<name>A0AAV9CCQ2_ACOCL</name>
<dbReference type="FunFam" id="1.25.40.10:FF:000344">
    <property type="entry name" value="Pentatricopeptide repeat-containing protein"/>
    <property type="match status" value="1"/>
</dbReference>
<evidence type="ECO:0000256" key="1">
    <source>
        <dbReference type="ARBA" id="ARBA00022737"/>
    </source>
</evidence>
<evidence type="ECO:0000313" key="4">
    <source>
        <dbReference type="Proteomes" id="UP001180020"/>
    </source>
</evidence>
<dbReference type="InterPro" id="IPR046960">
    <property type="entry name" value="PPR_At4g14850-like_plant"/>
</dbReference>